<reference evidence="2 3" key="1">
    <citation type="submission" date="2018-07" db="EMBL/GenBank/DDBJ databases">
        <title>GABA Modulating Bacteria of the Human Gut Microbiota.</title>
        <authorList>
            <person name="Strandwitz P."/>
            <person name="Kim K.H."/>
            <person name="Terekhova D."/>
            <person name="Liu J.K."/>
            <person name="Sharma A."/>
            <person name="Levering J."/>
            <person name="Mcdonald D."/>
            <person name="Dietrich D."/>
            <person name="Ramadhar T.R."/>
            <person name="Lekbua A."/>
            <person name="Mroue N."/>
            <person name="Liston C."/>
            <person name="Stewart E.J."/>
            <person name="Dubin M.J."/>
            <person name="Zengler K."/>
            <person name="Knight R."/>
            <person name="Gilbert J.A."/>
            <person name="Clardy J."/>
            <person name="Lewis K."/>
        </authorList>
    </citation>
    <scope>NUCLEOTIDE SEQUENCE [LARGE SCALE GENOMIC DNA]</scope>
    <source>
        <strain evidence="2 3">KLE1738</strain>
    </source>
</reference>
<dbReference type="InterPro" id="IPR036388">
    <property type="entry name" value="WH-like_DNA-bd_sf"/>
</dbReference>
<dbReference type="InterPro" id="IPR009061">
    <property type="entry name" value="DNA-bd_dom_put_sf"/>
</dbReference>
<protein>
    <submittedName>
        <fullName evidence="2">Helix-turn-helix domain-containing protein</fullName>
    </submittedName>
</protein>
<name>A0A3E2B1F0_9FIRM</name>
<evidence type="ECO:0000259" key="1">
    <source>
        <dbReference type="Pfam" id="PF12728"/>
    </source>
</evidence>
<organism evidence="2 3">
    <name type="scientific">Evtepia gabavorous</name>
    <dbReference type="NCBI Taxonomy" id="2211183"/>
    <lineage>
        <taxon>Bacteria</taxon>
        <taxon>Bacillati</taxon>
        <taxon>Bacillota</taxon>
        <taxon>Clostridia</taxon>
        <taxon>Eubacteriales</taxon>
        <taxon>Evtepia</taxon>
    </lineage>
</organism>
<dbReference type="GeneID" id="97996206"/>
<accession>A0A3E2B1F0</accession>
<dbReference type="RefSeq" id="WP_021918714.1">
    <property type="nucleotide sequence ID" value="NZ_CAKXKJ010000023.1"/>
</dbReference>
<dbReference type="InterPro" id="IPR041657">
    <property type="entry name" value="HTH_17"/>
</dbReference>
<dbReference type="SUPFAM" id="SSF46955">
    <property type="entry name" value="Putative DNA-binding domain"/>
    <property type="match status" value="1"/>
</dbReference>
<dbReference type="EMBL" id="QQRQ01000027">
    <property type="protein sequence ID" value="RFT05814.1"/>
    <property type="molecule type" value="Genomic_DNA"/>
</dbReference>
<dbReference type="GO" id="GO:0003677">
    <property type="term" value="F:DNA binding"/>
    <property type="evidence" value="ECO:0007669"/>
    <property type="project" value="InterPro"/>
</dbReference>
<dbReference type="AlphaFoldDB" id="A0A3E2B1F0"/>
<evidence type="ECO:0000313" key="2">
    <source>
        <dbReference type="EMBL" id="RFT05814.1"/>
    </source>
</evidence>
<comment type="caution">
    <text evidence="2">The sequence shown here is derived from an EMBL/GenBank/DDBJ whole genome shotgun (WGS) entry which is preliminary data.</text>
</comment>
<evidence type="ECO:0000313" key="3">
    <source>
        <dbReference type="Proteomes" id="UP000260649"/>
    </source>
</evidence>
<dbReference type="InterPro" id="IPR010093">
    <property type="entry name" value="SinI_DNA-bd"/>
</dbReference>
<dbReference type="OrthoDB" id="26294at2"/>
<dbReference type="NCBIfam" id="TIGR01764">
    <property type="entry name" value="excise"/>
    <property type="match status" value="1"/>
</dbReference>
<keyword evidence="3" id="KW-1185">Reference proteome</keyword>
<dbReference type="Pfam" id="PF12728">
    <property type="entry name" value="HTH_17"/>
    <property type="match status" value="1"/>
</dbReference>
<dbReference type="Gene3D" id="1.10.10.10">
    <property type="entry name" value="Winged helix-like DNA-binding domain superfamily/Winged helix DNA-binding domain"/>
    <property type="match status" value="1"/>
</dbReference>
<proteinExistence type="predicted"/>
<dbReference type="Proteomes" id="UP000260649">
    <property type="component" value="Unassembled WGS sequence"/>
</dbReference>
<feature type="domain" description="Helix-turn-helix" evidence="1">
    <location>
        <begin position="9"/>
        <end position="57"/>
    </location>
</feature>
<sequence>MTKNENDNYISIDEAAEYLGIKTVTIRNWIKKEMVPAHKVGKLWKFKRSELDEWVKSGKSAIN</sequence>
<gene>
    <name evidence="2" type="ORF">DV520_10715</name>
</gene>